<organism evidence="2 3">
    <name type="scientific">Leisingera methylohalidivorans DSM 14336</name>
    <dbReference type="NCBI Taxonomy" id="999552"/>
    <lineage>
        <taxon>Bacteria</taxon>
        <taxon>Pseudomonadati</taxon>
        <taxon>Pseudomonadota</taxon>
        <taxon>Alphaproteobacteria</taxon>
        <taxon>Rhodobacterales</taxon>
        <taxon>Roseobacteraceae</taxon>
        <taxon>Leisingera</taxon>
    </lineage>
</organism>
<evidence type="ECO:0000259" key="1">
    <source>
        <dbReference type="PROSITE" id="PS51186"/>
    </source>
</evidence>
<reference evidence="2 3" key="1">
    <citation type="submission" date="2013-09" db="EMBL/GenBank/DDBJ databases">
        <authorList>
            <consortium name="DOE Joint Genome Institute"/>
            <person name="Klenk H.-P."/>
            <person name="Huntemann M."/>
            <person name="Han J."/>
            <person name="Chen A."/>
            <person name="Kyrpides N."/>
            <person name="Mavromatis K."/>
            <person name="Markowitz V."/>
            <person name="Palaniappan K."/>
            <person name="Ivanova N."/>
            <person name="Schaumberg A."/>
            <person name="Pati A."/>
            <person name="Liolios K."/>
            <person name="Nordberg H.P."/>
            <person name="Cantor M.N."/>
            <person name="Hua S.X."/>
            <person name="Woyke T."/>
        </authorList>
    </citation>
    <scope>NUCLEOTIDE SEQUENCE [LARGE SCALE GENOMIC DNA]</scope>
    <source>
        <strain evidence="2 3">DSM 14336</strain>
    </source>
</reference>
<dbReference type="Proteomes" id="UP000018780">
    <property type="component" value="Chromosome"/>
</dbReference>
<protein>
    <submittedName>
        <fullName evidence="2">GCN5 family acetyltransferase</fullName>
    </submittedName>
</protein>
<keyword evidence="2" id="KW-0808">Transferase</keyword>
<dbReference type="CDD" id="cd04301">
    <property type="entry name" value="NAT_SF"/>
    <property type="match status" value="1"/>
</dbReference>
<proteinExistence type="predicted"/>
<dbReference type="HOGENOM" id="CLU_091349_1_0_5"/>
<dbReference type="GO" id="GO:0016747">
    <property type="term" value="F:acyltransferase activity, transferring groups other than amino-acyl groups"/>
    <property type="evidence" value="ECO:0007669"/>
    <property type="project" value="InterPro"/>
</dbReference>
<keyword evidence="3" id="KW-1185">Reference proteome</keyword>
<evidence type="ECO:0000313" key="3">
    <source>
        <dbReference type="Proteomes" id="UP000018780"/>
    </source>
</evidence>
<name>V9VW57_9RHOB</name>
<dbReference type="STRING" id="999552.METH_10860"/>
<dbReference type="PATRIC" id="fig|999552.6.peg.2167"/>
<dbReference type="SUPFAM" id="SSF55729">
    <property type="entry name" value="Acyl-CoA N-acyltransferases (Nat)"/>
    <property type="match status" value="1"/>
</dbReference>
<feature type="domain" description="N-acetyltransferase" evidence="1">
    <location>
        <begin position="1"/>
        <end position="158"/>
    </location>
</feature>
<dbReference type="EMBL" id="CP006773">
    <property type="protein sequence ID" value="AHD01117.1"/>
    <property type="molecule type" value="Genomic_DNA"/>
</dbReference>
<accession>V9VW57</accession>
<dbReference type="InterPro" id="IPR000182">
    <property type="entry name" value="GNAT_dom"/>
</dbReference>
<dbReference type="PROSITE" id="PS51186">
    <property type="entry name" value="GNAT"/>
    <property type="match status" value="1"/>
</dbReference>
<dbReference type="KEGG" id="lmd:METH_10860"/>
<sequence length="179" mass="20182">MRRLSSADLEGICGHFRRLDAGSRRARFCGTVSDNGITKYALSIFRYDSLVCGAFIDGQLRGVAELRGVLHFWPSTTEAAFSVEPDWQNIGIGDALFERLISMARNRSVRSIRLMCLKENSLMRHLAVKHNAQLHLDQDAVEAVLYPYWPTPASVAAEFIGETMRITHLFLDERSLVQP</sequence>
<dbReference type="AlphaFoldDB" id="V9VW57"/>
<gene>
    <name evidence="2" type="ORF">METH_10860</name>
</gene>
<dbReference type="Pfam" id="PF00583">
    <property type="entry name" value="Acetyltransf_1"/>
    <property type="match status" value="1"/>
</dbReference>
<dbReference type="InterPro" id="IPR016181">
    <property type="entry name" value="Acyl_CoA_acyltransferase"/>
</dbReference>
<evidence type="ECO:0000313" key="2">
    <source>
        <dbReference type="EMBL" id="AHD01117.1"/>
    </source>
</evidence>
<dbReference type="Gene3D" id="3.40.630.30">
    <property type="match status" value="1"/>
</dbReference>